<dbReference type="InterPro" id="IPR013785">
    <property type="entry name" value="Aldolase_TIM"/>
</dbReference>
<dbReference type="RefSeq" id="WP_120748849.1">
    <property type="nucleotide sequence ID" value="NZ_RBAH01000014.1"/>
</dbReference>
<comment type="caution">
    <text evidence="2">The sequence shown here is derived from an EMBL/GenBank/DDBJ whole genome shotgun (WGS) entry which is preliminary data.</text>
</comment>
<protein>
    <recommendedName>
        <fullName evidence="4">Alpha-galactosidase</fullName>
    </recommendedName>
</protein>
<dbReference type="Proteomes" id="UP000282311">
    <property type="component" value="Unassembled WGS sequence"/>
</dbReference>
<dbReference type="Gene3D" id="3.20.20.70">
    <property type="entry name" value="Aldolase class I"/>
    <property type="match status" value="1"/>
</dbReference>
<feature type="compositionally biased region" description="Low complexity" evidence="1">
    <location>
        <begin position="132"/>
        <end position="147"/>
    </location>
</feature>
<dbReference type="Pfam" id="PF02065">
    <property type="entry name" value="Melibiase"/>
    <property type="match status" value="1"/>
</dbReference>
<keyword evidence="3" id="KW-1185">Reference proteome</keyword>
<dbReference type="SUPFAM" id="SSF51445">
    <property type="entry name" value="(Trans)glycosidases"/>
    <property type="match status" value="1"/>
</dbReference>
<evidence type="ECO:0000313" key="2">
    <source>
        <dbReference type="EMBL" id="RKN80594.1"/>
    </source>
</evidence>
<reference evidence="2 3" key="1">
    <citation type="journal article" date="2007" name="Int. J. Syst. Evol. Microbiol.">
        <title>Paenibacillus ginsengarvi sp. nov., isolated from soil from ginseng cultivation.</title>
        <authorList>
            <person name="Yoon M.H."/>
            <person name="Ten L.N."/>
            <person name="Im W.T."/>
        </authorList>
    </citation>
    <scope>NUCLEOTIDE SEQUENCE [LARGE SCALE GENOMIC DNA]</scope>
    <source>
        <strain evidence="2 3">KCTC 13059</strain>
    </source>
</reference>
<feature type="region of interest" description="Disordered" evidence="1">
    <location>
        <begin position="130"/>
        <end position="151"/>
    </location>
</feature>
<sequence length="687" mass="77006">MKFTASLPSYADYEDGILAVGNSRIERKWALRPNGVYPLSLVDRKRNTEWLDVKTAGAATSFRHPALQERADAYSNYAVRQQNVSASGRTPEHLLVEVSADNGPVLVKWQIRIYPDIPVIRQTMYYKASTRGSEPSSGDAAASGESAPKAKHPADYADYIPLAALHCRWQSAELLDVTDTHNNLVRLEDGLLYTDGEKHSPSGNFMTVRNNLSRDGLLLVKDSPTPFGQLNRTDGDYFIAGKRFWVTGSGIAAEDLAHGEWVQSYGSAVGVYHGGELEQWRLIRQYHECLEVRQGAGDTFVMSNTWGDRSRDSRVTEAFMMLELEQAARLGITHVQIDDGWQKGTTANSFITGGTWADYYSKVADFWEVHPERFPNGLKPVVERAKQLGIELGLWFSPDSTNDFTYWQTDLELLKSMWDKFGIRSFKLDGISIRSKLGEARFLRMLDEMTAHASGDVYFNLDTTNGQRLGYLYHTSGGNLFLENRYSDFRSYYPHWTLRNIWMLAPYVPAGKLQMEFLNPGRNEALYGDDPLSPSACGIAYGFAATLFTSPLAWMELSGLSESDVRTLTPMIGLFNRLKVELSGGHVLPIGEQPNGAGWTGLQCITGEREGYLLVFREYTEEAAGLFRLWGDSFGAITLESLVRSEGKERFDFAAETIRLTPDSAGRVSVSLPKPLSFGLFRYMLER</sequence>
<evidence type="ECO:0000313" key="3">
    <source>
        <dbReference type="Proteomes" id="UP000282311"/>
    </source>
</evidence>
<dbReference type="OrthoDB" id="9779211at2"/>
<dbReference type="InterPro" id="IPR017853">
    <property type="entry name" value="GH"/>
</dbReference>
<evidence type="ECO:0000256" key="1">
    <source>
        <dbReference type="SAM" id="MobiDB-lite"/>
    </source>
</evidence>
<organism evidence="2 3">
    <name type="scientific">Paenibacillus ginsengarvi</name>
    <dbReference type="NCBI Taxonomy" id="400777"/>
    <lineage>
        <taxon>Bacteria</taxon>
        <taxon>Bacillati</taxon>
        <taxon>Bacillota</taxon>
        <taxon>Bacilli</taxon>
        <taxon>Bacillales</taxon>
        <taxon>Paenibacillaceae</taxon>
        <taxon>Paenibacillus</taxon>
    </lineage>
</organism>
<proteinExistence type="predicted"/>
<dbReference type="EMBL" id="RBAH01000014">
    <property type="protein sequence ID" value="RKN80594.1"/>
    <property type="molecule type" value="Genomic_DNA"/>
</dbReference>
<name>A0A3B0C7Z6_9BACL</name>
<accession>A0A3B0C7Z6</accession>
<dbReference type="AlphaFoldDB" id="A0A3B0C7Z6"/>
<evidence type="ECO:0008006" key="4">
    <source>
        <dbReference type="Google" id="ProtNLM"/>
    </source>
</evidence>
<gene>
    <name evidence="2" type="ORF">D7M11_19100</name>
</gene>